<reference evidence="3" key="1">
    <citation type="journal article" date="2019" name="Int. J. Syst. Evol. Microbiol.">
        <title>The Global Catalogue of Microorganisms (GCM) 10K type strain sequencing project: providing services to taxonomists for standard genome sequencing and annotation.</title>
        <authorList>
            <consortium name="The Broad Institute Genomics Platform"/>
            <consortium name="The Broad Institute Genome Sequencing Center for Infectious Disease"/>
            <person name="Wu L."/>
            <person name="Ma J."/>
        </authorList>
    </citation>
    <scope>NUCLEOTIDE SEQUENCE [LARGE SCALE GENOMIC DNA]</scope>
    <source>
        <strain evidence="3">JCM 10083</strain>
    </source>
</reference>
<name>A0ABW2SU12_9ACTN</name>
<keyword evidence="3" id="KW-1185">Reference proteome</keyword>
<evidence type="ECO:0000313" key="3">
    <source>
        <dbReference type="Proteomes" id="UP001596514"/>
    </source>
</evidence>
<feature type="transmembrane region" description="Helical" evidence="1">
    <location>
        <begin position="22"/>
        <end position="44"/>
    </location>
</feature>
<protein>
    <recommendedName>
        <fullName evidence="4">ABC transporter permease</fullName>
    </recommendedName>
</protein>
<dbReference type="EMBL" id="JBHTEE010000001">
    <property type="protein sequence ID" value="MFC7599583.1"/>
    <property type="molecule type" value="Genomic_DNA"/>
</dbReference>
<keyword evidence="1" id="KW-0472">Membrane</keyword>
<evidence type="ECO:0000313" key="2">
    <source>
        <dbReference type="EMBL" id="MFC7599583.1"/>
    </source>
</evidence>
<evidence type="ECO:0008006" key="4">
    <source>
        <dbReference type="Google" id="ProtNLM"/>
    </source>
</evidence>
<keyword evidence="1" id="KW-0812">Transmembrane</keyword>
<proteinExistence type="predicted"/>
<gene>
    <name evidence="2" type="ORF">ACFQVD_05615</name>
</gene>
<accession>A0ABW2SU12</accession>
<evidence type="ECO:0000256" key="1">
    <source>
        <dbReference type="SAM" id="Phobius"/>
    </source>
</evidence>
<dbReference type="Proteomes" id="UP001596514">
    <property type="component" value="Unassembled WGS sequence"/>
</dbReference>
<organism evidence="2 3">
    <name type="scientific">Streptosporangium amethystogenes subsp. fukuiense</name>
    <dbReference type="NCBI Taxonomy" id="698418"/>
    <lineage>
        <taxon>Bacteria</taxon>
        <taxon>Bacillati</taxon>
        <taxon>Actinomycetota</taxon>
        <taxon>Actinomycetes</taxon>
        <taxon>Streptosporangiales</taxon>
        <taxon>Streptosporangiaceae</taxon>
        <taxon>Streptosporangium</taxon>
    </lineage>
</organism>
<sequence length="69" mass="7108">MVQVLQVPADLYLGKRDVLEALGFQLAWAVALLALGTLATGTALRKVVIQGGVRSADDPVVGSATAGQF</sequence>
<comment type="caution">
    <text evidence="2">The sequence shown here is derived from an EMBL/GenBank/DDBJ whole genome shotgun (WGS) entry which is preliminary data.</text>
</comment>
<dbReference type="RefSeq" id="WP_343963147.1">
    <property type="nucleotide sequence ID" value="NZ_BAAAGK010000014.1"/>
</dbReference>
<keyword evidence="1" id="KW-1133">Transmembrane helix</keyword>